<gene>
    <name evidence="1" type="ORF">ACFSCW_06490</name>
</gene>
<proteinExistence type="predicted"/>
<protein>
    <recommendedName>
        <fullName evidence="3">PDZ domain-containing protein</fullName>
    </recommendedName>
</protein>
<evidence type="ECO:0000313" key="2">
    <source>
        <dbReference type="Proteomes" id="UP001597115"/>
    </source>
</evidence>
<dbReference type="RefSeq" id="WP_380888041.1">
    <property type="nucleotide sequence ID" value="NZ_JBHUDY010000001.1"/>
</dbReference>
<comment type="caution">
    <text evidence="1">The sequence shown here is derived from an EMBL/GenBank/DDBJ whole genome shotgun (WGS) entry which is preliminary data.</text>
</comment>
<sequence length="105" mass="10950">MKDDKVIKPGSRWKSHVCSAEAIVVRPPRGEGVPECGGVAMSPLDVEAVPQTIKPGFEGGCLLGKRYRSESTGLEMLCTKPGAGALGFGGEVLEVLNAKPLPSSD</sequence>
<keyword evidence="2" id="KW-1185">Reference proteome</keyword>
<organism evidence="1 2">
    <name type="scientific">Sphingomonas tabacisoli</name>
    <dbReference type="NCBI Taxonomy" id="2249466"/>
    <lineage>
        <taxon>Bacteria</taxon>
        <taxon>Pseudomonadati</taxon>
        <taxon>Pseudomonadota</taxon>
        <taxon>Alphaproteobacteria</taxon>
        <taxon>Sphingomonadales</taxon>
        <taxon>Sphingomonadaceae</taxon>
        <taxon>Sphingomonas</taxon>
    </lineage>
</organism>
<name>A0ABW4I2N0_9SPHN</name>
<evidence type="ECO:0008006" key="3">
    <source>
        <dbReference type="Google" id="ProtNLM"/>
    </source>
</evidence>
<accession>A0ABW4I2N0</accession>
<dbReference type="Proteomes" id="UP001597115">
    <property type="component" value="Unassembled WGS sequence"/>
</dbReference>
<reference evidence="2" key="1">
    <citation type="journal article" date="2019" name="Int. J. Syst. Evol. Microbiol.">
        <title>The Global Catalogue of Microorganisms (GCM) 10K type strain sequencing project: providing services to taxonomists for standard genome sequencing and annotation.</title>
        <authorList>
            <consortium name="The Broad Institute Genomics Platform"/>
            <consortium name="The Broad Institute Genome Sequencing Center for Infectious Disease"/>
            <person name="Wu L."/>
            <person name="Ma J."/>
        </authorList>
    </citation>
    <scope>NUCLEOTIDE SEQUENCE [LARGE SCALE GENOMIC DNA]</scope>
    <source>
        <strain evidence="2">CGMCC 1.16275</strain>
    </source>
</reference>
<dbReference type="EMBL" id="JBHUDY010000001">
    <property type="protein sequence ID" value="MFD1611447.1"/>
    <property type="molecule type" value="Genomic_DNA"/>
</dbReference>
<evidence type="ECO:0000313" key="1">
    <source>
        <dbReference type="EMBL" id="MFD1611447.1"/>
    </source>
</evidence>